<dbReference type="PANTHER" id="PTHR22576:SF37">
    <property type="entry name" value="MUCOSA-ASSOCIATED LYMPHOID TISSUE LYMPHOMA TRANSLOCATION PROTEIN 1"/>
    <property type="match status" value="1"/>
</dbReference>
<evidence type="ECO:0000256" key="1">
    <source>
        <dbReference type="ARBA" id="ARBA00010134"/>
    </source>
</evidence>
<comment type="caution">
    <text evidence="5">The sequence shown here is derived from an EMBL/GenBank/DDBJ whole genome shotgun (WGS) entry which is preliminary data.</text>
</comment>
<comment type="similarity">
    <text evidence="1">Belongs to the peptidase C14A family.</text>
</comment>
<sequence length="636" mass="66340">MPIALTHFGRRFGTRALRAAPLVFLAAGAATTADAKRMALIVGNSEYEHVYSLNNATNDAADMADALRQLDFEVTLLTDTGAADFMDKLDAFAAEAETAESTLFFFSGHAFQMEGVNYLVPSDAALTSADAIKTETWRLDTIIEKLESRNRQTLVFLDACRNNPLPEGQRAASGDGLAKLTTGSGTFVAFATQPNNVTSDGTGENSPFTDSLLKHVSTPGISISDMMIQVRNDVEEATFGRQTPWDQSSLRAQFYFQPVQETVPELTDADIEMIALLDPDTARRLLAALGATGVNVGIEIVDVEEVEEPQIQFASAEPGFFIDDPDAPAPEPGFAILDVTDAPATATESASASTDFASLAPGGGMTVLGGKAERARMAAAASASQAESDQVASAGASAAARAGTDEIASAGADGAAGTAGSANSLAASGDALASVLPEDPTARGTASGILDNNALVLAALGPSRSLDPIFAPNASIRGEEVDPETAGIDLPAQELGGRELAAAVQTELARLGCYRAAVDGAFGRLSALALTRYYIARKTAVDELKPTNALLHILRSESEVLCTGVVAPKTTQVASAAPKRSTVVRKAAPEPVVRTSAPARSNTGAKKVIKRTTTTTNSQGQTQRKVIKRMNTGVFR</sequence>
<dbReference type="InterPro" id="IPR015917">
    <property type="entry name" value="Pept_C14A"/>
</dbReference>
<accession>A0ABU3DE24</accession>
<protein>
    <submittedName>
        <fullName evidence="5">Caspase family protein</fullName>
    </submittedName>
</protein>
<dbReference type="RefSeq" id="WP_311689710.1">
    <property type="nucleotide sequence ID" value="NZ_JAVRHL010000001.1"/>
</dbReference>
<feature type="domain" description="Caspase family p20" evidence="4">
    <location>
        <begin position="35"/>
        <end position="164"/>
    </location>
</feature>
<dbReference type="SMART" id="SM00115">
    <property type="entry name" value="CASc"/>
    <property type="match status" value="1"/>
</dbReference>
<evidence type="ECO:0000259" key="4">
    <source>
        <dbReference type="PROSITE" id="PS50208"/>
    </source>
</evidence>
<dbReference type="InterPro" id="IPR011600">
    <property type="entry name" value="Pept_C14_caspase"/>
</dbReference>
<organism evidence="5 6">
    <name type="scientific">Tropicimonas omnivorans</name>
    <dbReference type="NCBI Taxonomy" id="3075590"/>
    <lineage>
        <taxon>Bacteria</taxon>
        <taxon>Pseudomonadati</taxon>
        <taxon>Pseudomonadota</taxon>
        <taxon>Alphaproteobacteria</taxon>
        <taxon>Rhodobacterales</taxon>
        <taxon>Roseobacteraceae</taxon>
        <taxon>Tropicimonas</taxon>
    </lineage>
</organism>
<reference evidence="5 6" key="1">
    <citation type="submission" date="2023-09" db="EMBL/GenBank/DDBJ databases">
        <authorList>
            <person name="Rey-Velasco X."/>
        </authorList>
    </citation>
    <scope>NUCLEOTIDE SEQUENCE [LARGE SCALE GENOMIC DNA]</scope>
    <source>
        <strain evidence="5 6">F158</strain>
    </source>
</reference>
<dbReference type="EMBL" id="JAVRHL010000001">
    <property type="protein sequence ID" value="MDT0681961.1"/>
    <property type="molecule type" value="Genomic_DNA"/>
</dbReference>
<dbReference type="Pfam" id="PF00656">
    <property type="entry name" value="Peptidase_C14"/>
    <property type="match status" value="1"/>
</dbReference>
<feature type="signal peptide" evidence="3">
    <location>
        <begin position="1"/>
        <end position="35"/>
    </location>
</feature>
<evidence type="ECO:0000313" key="5">
    <source>
        <dbReference type="EMBL" id="MDT0681961.1"/>
    </source>
</evidence>
<keyword evidence="6" id="KW-1185">Reference proteome</keyword>
<dbReference type="InterPro" id="IPR001309">
    <property type="entry name" value="Pept_C14_p20"/>
</dbReference>
<evidence type="ECO:0000256" key="3">
    <source>
        <dbReference type="SAM" id="SignalP"/>
    </source>
</evidence>
<feature type="chain" id="PRO_5045528907" evidence="3">
    <location>
        <begin position="36"/>
        <end position="636"/>
    </location>
</feature>
<dbReference type="InterPro" id="IPR029030">
    <property type="entry name" value="Caspase-like_dom_sf"/>
</dbReference>
<proteinExistence type="inferred from homology"/>
<evidence type="ECO:0000313" key="6">
    <source>
        <dbReference type="Proteomes" id="UP001265259"/>
    </source>
</evidence>
<dbReference type="PANTHER" id="PTHR22576">
    <property type="entry name" value="MUCOSA ASSOCIATED LYMPHOID TISSUE LYMPHOMA TRANSLOCATION PROTEIN 1/PARACASPASE"/>
    <property type="match status" value="1"/>
</dbReference>
<feature type="region of interest" description="Disordered" evidence="2">
    <location>
        <begin position="593"/>
        <end position="636"/>
    </location>
</feature>
<gene>
    <name evidence="5" type="ORF">RM543_04625</name>
</gene>
<dbReference type="Gene3D" id="3.40.50.1460">
    <property type="match status" value="1"/>
</dbReference>
<dbReference type="Proteomes" id="UP001265259">
    <property type="component" value="Unassembled WGS sequence"/>
</dbReference>
<keyword evidence="3" id="KW-0732">Signal</keyword>
<name>A0ABU3DE24_9RHOB</name>
<evidence type="ECO:0000256" key="2">
    <source>
        <dbReference type="SAM" id="MobiDB-lite"/>
    </source>
</evidence>
<dbReference type="PROSITE" id="PS50208">
    <property type="entry name" value="CASPASE_P20"/>
    <property type="match status" value="1"/>
</dbReference>
<dbReference type="SUPFAM" id="SSF52129">
    <property type="entry name" value="Caspase-like"/>
    <property type="match status" value="1"/>
</dbReference>
<dbReference type="InterPro" id="IPR052039">
    <property type="entry name" value="Caspase-related_regulators"/>
</dbReference>